<dbReference type="AlphaFoldDB" id="A0A1H0EGU5"/>
<dbReference type="GO" id="GO:0004519">
    <property type="term" value="F:endonuclease activity"/>
    <property type="evidence" value="ECO:0007669"/>
    <property type="project" value="UniProtKB-KW"/>
</dbReference>
<evidence type="ECO:0000313" key="3">
    <source>
        <dbReference type="Proteomes" id="UP000242957"/>
    </source>
</evidence>
<dbReference type="CDD" id="cd00085">
    <property type="entry name" value="HNHc"/>
    <property type="match status" value="1"/>
</dbReference>
<organism evidence="2 3">
    <name type="scientific">Pseudomonas jinjuensis</name>
    <dbReference type="NCBI Taxonomy" id="198616"/>
    <lineage>
        <taxon>Bacteria</taxon>
        <taxon>Pseudomonadati</taxon>
        <taxon>Pseudomonadota</taxon>
        <taxon>Gammaproteobacteria</taxon>
        <taxon>Pseudomonadales</taxon>
        <taxon>Pseudomonadaceae</taxon>
        <taxon>Pseudomonas</taxon>
    </lineage>
</organism>
<proteinExistence type="predicted"/>
<keyword evidence="2" id="KW-0378">Hydrolase</keyword>
<feature type="domain" description="HNH nuclease" evidence="1">
    <location>
        <begin position="200"/>
        <end position="253"/>
    </location>
</feature>
<dbReference type="OrthoDB" id="9815372at2"/>
<evidence type="ECO:0000313" key="2">
    <source>
        <dbReference type="EMBL" id="SDN81489.1"/>
    </source>
</evidence>
<accession>A0A1H0EGU5</accession>
<protein>
    <submittedName>
        <fullName evidence="2">HNH endonuclease</fullName>
    </submittedName>
</protein>
<dbReference type="SMART" id="SM00507">
    <property type="entry name" value="HNHc"/>
    <property type="match status" value="1"/>
</dbReference>
<dbReference type="NCBIfam" id="NF041791">
    <property type="entry name" value="anti-phage_ZorE"/>
    <property type="match status" value="1"/>
</dbReference>
<name>A0A1H0EGU5_9PSED</name>
<sequence length="363" mass="40705">MKLKVDFTELVRLGRVMMPEGSDFSLTRLALGFEPIDIALSSGKDVEIGELDSGITLLSYQGRQVLLYIKDHTGKFDAALVNGEQGNRFHIAHCSTLETMKNHDRYQRYVATNRLDGRFLIEDATSWGGVPRSGEAALKVCKNCLLKLNYRNYTSHAVRQNVFAAFSLTNFFSHYSTCFKYMPKDLSDRASIGYSPDWPELSKQVREAAGYRCNECFIDLSTHKKLCDVHHINGVKSDNAPSNLRVLCKDCHRKQPRHGGIFLSSRDMEIIRALRSRHGVLDNLQWDGVYQLTDTSVHGDIAVLQNKGFPVPVAGFDVLNAKGEVHATLEVAWPDRRIAVNLTKIDLPGWQVYQVGEICGGLG</sequence>
<evidence type="ECO:0000259" key="1">
    <source>
        <dbReference type="SMART" id="SM00507"/>
    </source>
</evidence>
<dbReference type="EMBL" id="FNIJ01000005">
    <property type="protein sequence ID" value="SDN81489.1"/>
    <property type="molecule type" value="Genomic_DNA"/>
</dbReference>
<keyword evidence="2" id="KW-0255">Endonuclease</keyword>
<gene>
    <name evidence="2" type="ORF">SAMN05216193_105165</name>
</gene>
<dbReference type="RefSeq" id="WP_084310573.1">
    <property type="nucleotide sequence ID" value="NZ_FNIJ01000005.1"/>
</dbReference>
<keyword evidence="2" id="KW-0540">Nuclease</keyword>
<reference evidence="3" key="1">
    <citation type="submission" date="2016-10" db="EMBL/GenBank/DDBJ databases">
        <authorList>
            <person name="Varghese N."/>
            <person name="Submissions S."/>
        </authorList>
    </citation>
    <scope>NUCLEOTIDE SEQUENCE [LARGE SCALE GENOMIC DNA]</scope>
    <source>
        <strain evidence="3">JCM 21621</strain>
    </source>
</reference>
<dbReference type="STRING" id="198616.SAMN05216193_105165"/>
<keyword evidence="3" id="KW-1185">Reference proteome</keyword>
<dbReference type="Proteomes" id="UP000242957">
    <property type="component" value="Unassembled WGS sequence"/>
</dbReference>
<dbReference type="InterPro" id="IPR003615">
    <property type="entry name" value="HNH_nuc"/>
</dbReference>
<dbReference type="InterPro" id="IPR049662">
    <property type="entry name" value="ZorE-like_t2"/>
</dbReference>